<dbReference type="InterPro" id="IPR011042">
    <property type="entry name" value="6-blade_b-propeller_TolB-like"/>
</dbReference>
<dbReference type="SUPFAM" id="SSF82171">
    <property type="entry name" value="DPP6 N-terminal domain-like"/>
    <property type="match status" value="1"/>
</dbReference>
<sequence>MNGPGRTRALLLACLLGAGFLYWNLHRPASTTPEWKPGPFDPPVQYAFIPEDANCPAFPPEETSTQLVPCTEWQLRVHYRLGAGRQDIDLTYGMGCDDEACNSDIGLHDAASQVTLRSSRRHSVPLRLTRDGHHVAYFSKSYLQFMGWDLPAGQRKAISPRLGAQQMEDFRSLEISPDGRFFAVSFAGAQPRLLITEFATGRTSTVPGFCAILGVSRDASRIAAQRTCHYLDESDRTTILRRDGTVISEWTAAGPAGDLSPDGRSLAHIQGDHIVTLDAMTGKLIKKIKLHLLSEPNEAIGHAWLTDREFIVQADPPEAGPGSFGYYRVDVVSGASQRIVDLGLNPGGTISLGTALIHD</sequence>
<evidence type="ECO:0000313" key="2">
    <source>
        <dbReference type="Proteomes" id="UP001500630"/>
    </source>
</evidence>
<proteinExistence type="predicted"/>
<dbReference type="RefSeq" id="WP_345573248.1">
    <property type="nucleotide sequence ID" value="NZ_BAABDQ010000036.1"/>
</dbReference>
<dbReference type="Proteomes" id="UP001500630">
    <property type="component" value="Unassembled WGS sequence"/>
</dbReference>
<organism evidence="1 2">
    <name type="scientific">Nonomuraea rosea</name>
    <dbReference type="NCBI Taxonomy" id="638574"/>
    <lineage>
        <taxon>Bacteria</taxon>
        <taxon>Bacillati</taxon>
        <taxon>Actinomycetota</taxon>
        <taxon>Actinomycetes</taxon>
        <taxon>Streptosporangiales</taxon>
        <taxon>Streptosporangiaceae</taxon>
        <taxon>Nonomuraea</taxon>
    </lineage>
</organism>
<dbReference type="Gene3D" id="2.120.10.30">
    <property type="entry name" value="TolB, C-terminal domain"/>
    <property type="match status" value="1"/>
</dbReference>
<protein>
    <recommendedName>
        <fullName evidence="3">WD40 repeat domain-containing protein</fullName>
    </recommendedName>
</protein>
<evidence type="ECO:0008006" key="3">
    <source>
        <dbReference type="Google" id="ProtNLM"/>
    </source>
</evidence>
<gene>
    <name evidence="1" type="ORF">GCM10022419_101830</name>
</gene>
<dbReference type="EMBL" id="BAABDQ010000036">
    <property type="protein sequence ID" value="GAA3601256.1"/>
    <property type="molecule type" value="Genomic_DNA"/>
</dbReference>
<reference evidence="2" key="1">
    <citation type="journal article" date="2019" name="Int. J. Syst. Evol. Microbiol.">
        <title>The Global Catalogue of Microorganisms (GCM) 10K type strain sequencing project: providing services to taxonomists for standard genome sequencing and annotation.</title>
        <authorList>
            <consortium name="The Broad Institute Genomics Platform"/>
            <consortium name="The Broad Institute Genome Sequencing Center for Infectious Disease"/>
            <person name="Wu L."/>
            <person name="Ma J."/>
        </authorList>
    </citation>
    <scope>NUCLEOTIDE SEQUENCE [LARGE SCALE GENOMIC DNA]</scope>
    <source>
        <strain evidence="2">JCM 17326</strain>
    </source>
</reference>
<comment type="caution">
    <text evidence="1">The sequence shown here is derived from an EMBL/GenBank/DDBJ whole genome shotgun (WGS) entry which is preliminary data.</text>
</comment>
<evidence type="ECO:0000313" key="1">
    <source>
        <dbReference type="EMBL" id="GAA3601256.1"/>
    </source>
</evidence>
<name>A0ABP6ZA81_9ACTN</name>
<accession>A0ABP6ZA81</accession>
<keyword evidence="2" id="KW-1185">Reference proteome</keyword>